<evidence type="ECO:0000256" key="3">
    <source>
        <dbReference type="ARBA" id="ARBA00022786"/>
    </source>
</evidence>
<proteinExistence type="predicted"/>
<dbReference type="SMART" id="SM00367">
    <property type="entry name" value="LRR_CC"/>
    <property type="match status" value="12"/>
</dbReference>
<feature type="domain" description="F-box" evidence="5">
    <location>
        <begin position="74"/>
        <end position="117"/>
    </location>
</feature>
<dbReference type="GO" id="GO:0005737">
    <property type="term" value="C:cytoplasm"/>
    <property type="evidence" value="ECO:0007669"/>
    <property type="project" value="TreeGrafter"/>
</dbReference>
<feature type="region of interest" description="Disordered" evidence="4">
    <location>
        <begin position="1"/>
        <end position="55"/>
    </location>
</feature>
<dbReference type="SUPFAM" id="SSF52047">
    <property type="entry name" value="RNI-like"/>
    <property type="match status" value="1"/>
</dbReference>
<dbReference type="InterPro" id="IPR032675">
    <property type="entry name" value="LRR_dom_sf"/>
</dbReference>
<dbReference type="InterPro" id="IPR036047">
    <property type="entry name" value="F-box-like_dom_sf"/>
</dbReference>
<accession>A0A9P4R8L5</accession>
<evidence type="ECO:0000256" key="2">
    <source>
        <dbReference type="ARBA" id="ARBA00022737"/>
    </source>
</evidence>
<dbReference type="SUPFAM" id="SSF81383">
    <property type="entry name" value="F-box domain"/>
    <property type="match status" value="1"/>
</dbReference>
<dbReference type="InterPro" id="IPR006553">
    <property type="entry name" value="Leu-rich_rpt_Cys-con_subtyp"/>
</dbReference>
<reference evidence="7" key="1">
    <citation type="journal article" date="2020" name="Stud. Mycol.">
        <title>101 Dothideomycetes genomes: a test case for predicting lifestyles and emergence of pathogens.</title>
        <authorList>
            <person name="Haridas S."/>
            <person name="Albert R."/>
            <person name="Binder M."/>
            <person name="Bloem J."/>
            <person name="Labutti K."/>
            <person name="Salamov A."/>
            <person name="Andreopoulos B."/>
            <person name="Baker S."/>
            <person name="Barry K."/>
            <person name="Bills G."/>
            <person name="Bluhm B."/>
            <person name="Cannon C."/>
            <person name="Castanera R."/>
            <person name="Culley D."/>
            <person name="Daum C."/>
            <person name="Ezra D."/>
            <person name="Gonzalez J."/>
            <person name="Henrissat B."/>
            <person name="Kuo A."/>
            <person name="Liang C."/>
            <person name="Lipzen A."/>
            <person name="Lutzoni F."/>
            <person name="Magnuson J."/>
            <person name="Mondo S."/>
            <person name="Nolan M."/>
            <person name="Ohm R."/>
            <person name="Pangilinan J."/>
            <person name="Park H.-J."/>
            <person name="Ramirez L."/>
            <person name="Alfaro M."/>
            <person name="Sun H."/>
            <person name="Tritt A."/>
            <person name="Yoshinaga Y."/>
            <person name="Zwiers L.-H."/>
            <person name="Turgeon B."/>
            <person name="Goodwin S."/>
            <person name="Spatafora J."/>
            <person name="Crous P."/>
            <person name="Grigoriev I."/>
        </authorList>
    </citation>
    <scope>NUCLEOTIDE SEQUENCE</scope>
    <source>
        <strain evidence="7">CBS 125425</strain>
    </source>
</reference>
<dbReference type="Proteomes" id="UP000799444">
    <property type="component" value="Unassembled WGS sequence"/>
</dbReference>
<evidence type="ECO:0000259" key="6">
    <source>
        <dbReference type="Pfam" id="PF25372"/>
    </source>
</evidence>
<dbReference type="InterPro" id="IPR050648">
    <property type="entry name" value="F-box_LRR-repeat"/>
</dbReference>
<dbReference type="EMBL" id="ML996107">
    <property type="protein sequence ID" value="KAF2738727.1"/>
    <property type="molecule type" value="Genomic_DNA"/>
</dbReference>
<comment type="caution">
    <text evidence="7">The sequence shown here is derived from an EMBL/GenBank/DDBJ whole genome shotgun (WGS) entry which is preliminary data.</text>
</comment>
<dbReference type="PANTHER" id="PTHR13382:SF67">
    <property type="entry name" value="SCF E3 UBIQUITIN LIGASE COMPLEX F-BOX PROTEIN POF2"/>
    <property type="match status" value="1"/>
</dbReference>
<keyword evidence="2" id="KW-0677">Repeat</keyword>
<evidence type="ECO:0000256" key="4">
    <source>
        <dbReference type="SAM" id="MobiDB-lite"/>
    </source>
</evidence>
<name>A0A9P4R8L5_9PLEO</name>
<dbReference type="PANTHER" id="PTHR13382">
    <property type="entry name" value="MITOCHONDRIAL ATP SYNTHASE COUPLING FACTOR B"/>
    <property type="match status" value="1"/>
</dbReference>
<dbReference type="FunFam" id="3.80.10.10:FF:000251">
    <property type="entry name" value="Ubiquitin ligase complex F-box protein GRR1"/>
    <property type="match status" value="1"/>
</dbReference>
<dbReference type="InterPro" id="IPR057207">
    <property type="entry name" value="FBXL15_LRR"/>
</dbReference>
<gene>
    <name evidence="7" type="ORF">EJ04DRAFT_428200</name>
</gene>
<dbReference type="AlphaFoldDB" id="A0A9P4R8L5"/>
<feature type="compositionally biased region" description="Polar residues" evidence="4">
    <location>
        <begin position="37"/>
        <end position="49"/>
    </location>
</feature>
<keyword evidence="7" id="KW-0436">Ligase</keyword>
<protein>
    <submittedName>
        <fullName evidence="7">Ubiquitin ligase complex F-box protein GRR1</fullName>
    </submittedName>
</protein>
<feature type="domain" description="F-box/LRR-repeat protein 15-like leucin rich repeat" evidence="6">
    <location>
        <begin position="243"/>
        <end position="487"/>
    </location>
</feature>
<dbReference type="OrthoDB" id="10257471at2759"/>
<keyword evidence="3" id="KW-0833">Ubl conjugation pathway</keyword>
<dbReference type="Pfam" id="PF25372">
    <property type="entry name" value="DUF7885"/>
    <property type="match status" value="1"/>
</dbReference>
<dbReference type="Gene3D" id="3.80.10.10">
    <property type="entry name" value="Ribonuclease Inhibitor"/>
    <property type="match status" value="3"/>
</dbReference>
<evidence type="ECO:0000259" key="5">
    <source>
        <dbReference type="Pfam" id="PF12937"/>
    </source>
</evidence>
<dbReference type="InterPro" id="IPR001810">
    <property type="entry name" value="F-box_dom"/>
</dbReference>
<organism evidence="7 8">
    <name type="scientific">Polyplosphaeria fusca</name>
    <dbReference type="NCBI Taxonomy" id="682080"/>
    <lineage>
        <taxon>Eukaryota</taxon>
        <taxon>Fungi</taxon>
        <taxon>Dikarya</taxon>
        <taxon>Ascomycota</taxon>
        <taxon>Pezizomycotina</taxon>
        <taxon>Dothideomycetes</taxon>
        <taxon>Pleosporomycetidae</taxon>
        <taxon>Pleosporales</taxon>
        <taxon>Tetraplosphaeriaceae</taxon>
        <taxon>Polyplosphaeria</taxon>
    </lineage>
</organism>
<dbReference type="Pfam" id="PF12937">
    <property type="entry name" value="F-box-like"/>
    <property type="match status" value="1"/>
</dbReference>
<keyword evidence="8" id="KW-1185">Reference proteome</keyword>
<evidence type="ECO:0000313" key="7">
    <source>
        <dbReference type="EMBL" id="KAF2738727.1"/>
    </source>
</evidence>
<evidence type="ECO:0000256" key="1">
    <source>
        <dbReference type="ARBA" id="ARBA00022614"/>
    </source>
</evidence>
<sequence>MARSRSRRVERDFSASRSDTSASTSPERGIDDDNDSLMLQGNDSQSSLALSIPPDSEDEALRRALEERCRVSPISRLPAELMISIFAKLSSPGDLKNCMLVSREWARNSVGLLWHRPQTNKWTGVKNVIGTVRKSNNFFDYASLIKRLNLSALGGEVSDGTLQPLSGCKRVERLTLTNCTKLTDLSLAAMLKGNRSLLALDVTGLDSITDKTMFALSENAIRLQGLNITNCKKVSDESLEAVARSCRHIKRLKLNGCSQLTDKSIIAFAMNCRYILEIDLHDCKSLEDESITTLITEGPHLRELRLAHCWRITDHAFLRLPSDATYESLRILDLTDCGELQDAGIQKIVQAAPRLRNLVLAKCRQLTDRAVLAITRLGKNLHYIHLGHCSRITDAGVSQLVKLCNRIRYIDLACCSLLTDTSITQLATLPKLKRIGLVKCSNITDRSIYALAKPKQVGSGGPVAPSVLERVHLSYCTNLTLQGIHALLNNCPRLTHLSLTGVQAFLREDLVIFCREAPAEFNEHQRDVFCVFSGVGVQRLRSYLNADGDGVTRMMHLDADGTMYDESEEQEMIQPLTAQANGMVLDEMDEEFGETSEMMG</sequence>
<feature type="compositionally biased region" description="Low complexity" evidence="4">
    <location>
        <begin position="15"/>
        <end position="25"/>
    </location>
</feature>
<dbReference type="GO" id="GO:0019005">
    <property type="term" value="C:SCF ubiquitin ligase complex"/>
    <property type="evidence" value="ECO:0007669"/>
    <property type="project" value="UniProtKB-ARBA"/>
</dbReference>
<dbReference type="GO" id="GO:0016874">
    <property type="term" value="F:ligase activity"/>
    <property type="evidence" value="ECO:0007669"/>
    <property type="project" value="UniProtKB-KW"/>
</dbReference>
<evidence type="ECO:0000313" key="8">
    <source>
        <dbReference type="Proteomes" id="UP000799444"/>
    </source>
</evidence>
<keyword evidence="1" id="KW-0433">Leucine-rich repeat</keyword>